<dbReference type="Gene3D" id="3.30.470.10">
    <property type="match status" value="1"/>
</dbReference>
<gene>
    <name evidence="1" type="ORF">GNY06_03695</name>
</gene>
<accession>A0A845PS84</accession>
<evidence type="ECO:0000313" key="2">
    <source>
        <dbReference type="Proteomes" id="UP000553459"/>
    </source>
</evidence>
<dbReference type="InterPro" id="IPR001544">
    <property type="entry name" value="Aminotrans_IV"/>
</dbReference>
<evidence type="ECO:0000313" key="1">
    <source>
        <dbReference type="EMBL" id="NAW50525.1"/>
    </source>
</evidence>
<dbReference type="InterPro" id="IPR043131">
    <property type="entry name" value="BCAT-like_N"/>
</dbReference>
<dbReference type="RefSeq" id="WP_166518862.1">
    <property type="nucleotide sequence ID" value="NZ_JAAABJ010000335.1"/>
</dbReference>
<sequence length="267" mass="31027">MINKFQNIQKDPANRAFLFGDGVWISFYVRRGQLILAEESYFYLMASMRKLRMHIPQSYTLDFFKQLFQAEVLMKEIKNAVIKFFAYRGGREGDLVRQAVEYYFEVEEVSDVLAKRKDYKLDLIKEIHVNTNLLSNIHVHSTENIYAGIYASENDLDDVILLNPNKRIARTSQGNILLLIGNTFRIPKQTEGAYISPLLESFATFLTKKNLGFIEEAEIIAFETQKAEEVLMISESHGIHVVKKIRNKEFSDTKLMAFLEAWQKSFE</sequence>
<dbReference type="EMBL" id="JAAABJ010000335">
    <property type="protein sequence ID" value="NAW50525.1"/>
    <property type="molecule type" value="Genomic_DNA"/>
</dbReference>
<dbReference type="Pfam" id="PF01063">
    <property type="entry name" value="Aminotran_4"/>
    <property type="match status" value="1"/>
</dbReference>
<proteinExistence type="predicted"/>
<organism evidence="1 2">
    <name type="scientific">Elizabethkingia argenteiflava</name>
    <dbReference type="NCBI Taxonomy" id="2681556"/>
    <lineage>
        <taxon>Bacteria</taxon>
        <taxon>Pseudomonadati</taxon>
        <taxon>Bacteroidota</taxon>
        <taxon>Flavobacteriia</taxon>
        <taxon>Flavobacteriales</taxon>
        <taxon>Weeksellaceae</taxon>
        <taxon>Elizabethkingia</taxon>
    </lineage>
</organism>
<dbReference type="Proteomes" id="UP000553459">
    <property type="component" value="Unassembled WGS sequence"/>
</dbReference>
<dbReference type="GO" id="GO:0016829">
    <property type="term" value="F:lyase activity"/>
    <property type="evidence" value="ECO:0007669"/>
    <property type="project" value="UniProtKB-KW"/>
</dbReference>
<keyword evidence="1" id="KW-0456">Lyase</keyword>
<dbReference type="SUPFAM" id="SSF56752">
    <property type="entry name" value="D-aminoacid aminotransferase-like PLP-dependent enzymes"/>
    <property type="match status" value="1"/>
</dbReference>
<dbReference type="InterPro" id="IPR043132">
    <property type="entry name" value="BCAT-like_C"/>
</dbReference>
<comment type="caution">
    <text evidence="1">The sequence shown here is derived from an EMBL/GenBank/DDBJ whole genome shotgun (WGS) entry which is preliminary data.</text>
</comment>
<dbReference type="InterPro" id="IPR036038">
    <property type="entry name" value="Aminotransferase-like"/>
</dbReference>
<protein>
    <submittedName>
        <fullName evidence="1">Aminodeoxychorismate lyase</fullName>
    </submittedName>
</protein>
<reference evidence="1 2" key="1">
    <citation type="submission" date="2019-11" db="EMBL/GenBank/DDBJ databases">
        <title>Characterization of Elizabethkingia argenteiflava sp. nov., isolated from inner surface of Soybean Pods.</title>
        <authorList>
            <person name="Mo S."/>
        </authorList>
    </citation>
    <scope>NUCLEOTIDE SEQUENCE [LARGE SCALE GENOMIC DNA]</scope>
    <source>
        <strain evidence="1 2">YB22</strain>
    </source>
</reference>
<dbReference type="AlphaFoldDB" id="A0A845PS84"/>
<keyword evidence="2" id="KW-1185">Reference proteome</keyword>
<name>A0A845PS84_9FLAO</name>
<dbReference type="Gene3D" id="3.20.10.10">
    <property type="entry name" value="D-amino Acid Aminotransferase, subunit A, domain 2"/>
    <property type="match status" value="1"/>
</dbReference>